<sequence length="614" mass="69897">MTILGISAFYHDSAACIIQDGRIVAAAQEERFTRKKHDEGFPSNAIRFCLDFADIKLGELDAIAFYDKPLLKFERLLETYLSFAPRGVKSFITAMPVWLKEKMFMKRVMHEELAKIGDYDRKELKLLFPEHHLSHAASAFYPSSFEESAILTIDGVGEWATASICSGKGSEITIHRELTFPHSLGLLYSAFTYFLGFRVNSGEYKLMGLAPYGNPNSKMVEEYISKIKTDLIELNGDGSIYLNQDYFDYATGLKMVKEKKWEELFGFPKREEEAELQQHEANLALAIQKVTEEVVLKMAKEAQRLTGSKNLCLAGGVALNCVANGVIQNEGIFDDIFIQPAAGDAGGSVGAALAAHHIYFGKGRKPQQPEAMQGSYLGPDFHEFEILQQTKKFKPVYEKLDEPKLYPRVAEWLDEGNVVGWFQGRMEFGPRALGARSILGDPRNPKMQKKLNLKIKYRESFRPFAPSVLAEDAGQYFELKSDSPYMLLVQEVKEEHRKELPENYHQLPLREKLAFERSAFPAITHIDFSARIQTVHQETNPRYWKLLSAFKERTGVGMVVNTSFNVRGEPIVCTPEDAYRCFMNTEMDYLVVGDFIFDKTEQPEWEKEITFEKD</sequence>
<dbReference type="InterPro" id="IPR003696">
    <property type="entry name" value="Carbtransf_dom"/>
</dbReference>
<evidence type="ECO:0000313" key="4">
    <source>
        <dbReference type="EMBL" id="MCP9292340.1"/>
    </source>
</evidence>
<dbReference type="PANTHER" id="PTHR34847:SF1">
    <property type="entry name" value="NODULATION PROTEIN U"/>
    <property type="match status" value="1"/>
</dbReference>
<dbReference type="AlphaFoldDB" id="A0A9X2L4Y0"/>
<dbReference type="Pfam" id="PF02543">
    <property type="entry name" value="Carbam_trans_N"/>
    <property type="match status" value="1"/>
</dbReference>
<dbReference type="EMBL" id="JANDBC010000002">
    <property type="protein sequence ID" value="MCP9292340.1"/>
    <property type="molecule type" value="Genomic_DNA"/>
</dbReference>
<reference evidence="4" key="1">
    <citation type="submission" date="2022-06" db="EMBL/GenBank/DDBJ databases">
        <title>Gracilimonas sp. CAU 1638 isolated from sea sediment.</title>
        <authorList>
            <person name="Kim W."/>
        </authorList>
    </citation>
    <scope>NUCLEOTIDE SEQUENCE</scope>
    <source>
        <strain evidence="4">CAU 1638</strain>
    </source>
</reference>
<gene>
    <name evidence="4" type="ORF">NM125_12200</name>
</gene>
<proteinExistence type="inferred from homology"/>
<dbReference type="CDD" id="cd24098">
    <property type="entry name" value="ASKHA_NBD_TobZ_N"/>
    <property type="match status" value="1"/>
</dbReference>
<comment type="caution">
    <text evidence="4">The sequence shown here is derived from an EMBL/GenBank/DDBJ whole genome shotgun (WGS) entry which is preliminary data.</text>
</comment>
<evidence type="ECO:0000256" key="1">
    <source>
        <dbReference type="ARBA" id="ARBA00006129"/>
    </source>
</evidence>
<organism evidence="4 5">
    <name type="scientific">Gracilimonas sediminicola</name>
    <dbReference type="NCBI Taxonomy" id="2952158"/>
    <lineage>
        <taxon>Bacteria</taxon>
        <taxon>Pseudomonadati</taxon>
        <taxon>Balneolota</taxon>
        <taxon>Balneolia</taxon>
        <taxon>Balneolales</taxon>
        <taxon>Balneolaceae</taxon>
        <taxon>Gracilimonas</taxon>
    </lineage>
</organism>
<feature type="domain" description="Carbamoyltransferase" evidence="2">
    <location>
        <begin position="3"/>
        <end position="353"/>
    </location>
</feature>
<dbReference type="Gene3D" id="3.30.420.40">
    <property type="match status" value="2"/>
</dbReference>
<dbReference type="Gene3D" id="3.90.870.20">
    <property type="entry name" value="Carbamoyltransferase, C-terminal domain"/>
    <property type="match status" value="1"/>
</dbReference>
<dbReference type="InterPro" id="IPR051338">
    <property type="entry name" value="NodU/CmcH_Carbamoyltrnsfr"/>
</dbReference>
<dbReference type="InterPro" id="IPR043129">
    <property type="entry name" value="ATPase_NBD"/>
</dbReference>
<accession>A0A9X2L4Y0</accession>
<dbReference type="InterPro" id="IPR031730">
    <property type="entry name" value="Carbam_trans_C"/>
</dbReference>
<dbReference type="GO" id="GO:0003824">
    <property type="term" value="F:catalytic activity"/>
    <property type="evidence" value="ECO:0007669"/>
    <property type="project" value="InterPro"/>
</dbReference>
<dbReference type="Proteomes" id="UP001139125">
    <property type="component" value="Unassembled WGS sequence"/>
</dbReference>
<dbReference type="Pfam" id="PF16861">
    <property type="entry name" value="Carbam_trans_C"/>
    <property type="match status" value="1"/>
</dbReference>
<dbReference type="PANTHER" id="PTHR34847">
    <property type="entry name" value="NODULATION PROTEIN U"/>
    <property type="match status" value="1"/>
</dbReference>
<evidence type="ECO:0000313" key="5">
    <source>
        <dbReference type="Proteomes" id="UP001139125"/>
    </source>
</evidence>
<dbReference type="InterPro" id="IPR038152">
    <property type="entry name" value="Carbam_trans_C_sf"/>
</dbReference>
<evidence type="ECO:0000259" key="3">
    <source>
        <dbReference type="Pfam" id="PF16861"/>
    </source>
</evidence>
<dbReference type="SUPFAM" id="SSF53067">
    <property type="entry name" value="Actin-like ATPase domain"/>
    <property type="match status" value="1"/>
</dbReference>
<name>A0A9X2L4Y0_9BACT</name>
<evidence type="ECO:0000259" key="2">
    <source>
        <dbReference type="Pfam" id="PF02543"/>
    </source>
</evidence>
<dbReference type="RefSeq" id="WP_255135221.1">
    <property type="nucleotide sequence ID" value="NZ_JANDBC010000002.1"/>
</dbReference>
<keyword evidence="5" id="KW-1185">Reference proteome</keyword>
<feature type="domain" description="Carbamoyltransferase C-terminal" evidence="3">
    <location>
        <begin position="410"/>
        <end position="599"/>
    </location>
</feature>
<protein>
    <submittedName>
        <fullName evidence="4">Carbamoyltransferase</fullName>
    </submittedName>
</protein>
<comment type="similarity">
    <text evidence="1">Belongs to the NodU/CmcH family.</text>
</comment>